<evidence type="ECO:0000313" key="3">
    <source>
        <dbReference type="EMBL" id="OGI45881.1"/>
    </source>
</evidence>
<organism evidence="3 4">
    <name type="scientific">Candidatus Muproteobacteria bacterium RBG_16_65_34</name>
    <dbReference type="NCBI Taxonomy" id="1817760"/>
    <lineage>
        <taxon>Bacteria</taxon>
        <taxon>Pseudomonadati</taxon>
        <taxon>Pseudomonadota</taxon>
        <taxon>Candidatus Muproteobacteria</taxon>
    </lineage>
</organism>
<dbReference type="SUPFAM" id="SSF49503">
    <property type="entry name" value="Cupredoxins"/>
    <property type="match status" value="1"/>
</dbReference>
<dbReference type="Pfam" id="PF13473">
    <property type="entry name" value="Cupredoxin_1"/>
    <property type="match status" value="1"/>
</dbReference>
<keyword evidence="1" id="KW-1133">Transmembrane helix</keyword>
<keyword evidence="1" id="KW-0812">Transmembrane</keyword>
<evidence type="ECO:0000259" key="2">
    <source>
        <dbReference type="Pfam" id="PF13473"/>
    </source>
</evidence>
<name>A0A1F6TL93_9PROT</name>
<dbReference type="InterPro" id="IPR028096">
    <property type="entry name" value="EfeO_Cupredoxin"/>
</dbReference>
<dbReference type="AlphaFoldDB" id="A0A1F6TL93"/>
<dbReference type="Gene3D" id="2.60.40.420">
    <property type="entry name" value="Cupredoxins - blue copper proteins"/>
    <property type="match status" value="1"/>
</dbReference>
<feature type="domain" description="EfeO-type cupredoxin-like" evidence="2">
    <location>
        <begin position="16"/>
        <end position="124"/>
    </location>
</feature>
<dbReference type="EMBL" id="MFSU01000093">
    <property type="protein sequence ID" value="OGI45881.1"/>
    <property type="molecule type" value="Genomic_DNA"/>
</dbReference>
<dbReference type="Proteomes" id="UP000178885">
    <property type="component" value="Unassembled WGS sequence"/>
</dbReference>
<feature type="transmembrane region" description="Helical" evidence="1">
    <location>
        <begin position="6"/>
        <end position="25"/>
    </location>
</feature>
<evidence type="ECO:0000313" key="4">
    <source>
        <dbReference type="Proteomes" id="UP000178885"/>
    </source>
</evidence>
<dbReference type="InterPro" id="IPR008972">
    <property type="entry name" value="Cupredoxin"/>
</dbReference>
<comment type="caution">
    <text evidence="3">The sequence shown here is derived from an EMBL/GenBank/DDBJ whole genome shotgun (WGS) entry which is preliminary data.</text>
</comment>
<dbReference type="STRING" id="1817760.A2151_01030"/>
<evidence type="ECO:0000256" key="1">
    <source>
        <dbReference type="SAM" id="Phobius"/>
    </source>
</evidence>
<reference evidence="3 4" key="1">
    <citation type="journal article" date="2016" name="Nat. Commun.">
        <title>Thousands of microbial genomes shed light on interconnected biogeochemical processes in an aquifer system.</title>
        <authorList>
            <person name="Anantharaman K."/>
            <person name="Brown C.T."/>
            <person name="Hug L.A."/>
            <person name="Sharon I."/>
            <person name="Castelle C.J."/>
            <person name="Probst A.J."/>
            <person name="Thomas B.C."/>
            <person name="Singh A."/>
            <person name="Wilkins M.J."/>
            <person name="Karaoz U."/>
            <person name="Brodie E.L."/>
            <person name="Williams K.H."/>
            <person name="Hubbard S.S."/>
            <person name="Banfield J.F."/>
        </authorList>
    </citation>
    <scope>NUCLEOTIDE SEQUENCE [LARGE SCALE GENOMIC DNA]</scope>
</reference>
<protein>
    <submittedName>
        <fullName evidence="3">Copper-transporting ATPase</fullName>
    </submittedName>
</protein>
<accession>A0A1F6TL93</accession>
<keyword evidence="1" id="KW-0472">Membrane</keyword>
<sequence length="125" mass="14088">MTPDRWIVTLTGIALIAFIVWFFWLKRERGTRAATTSGGYQEAMILVKGGYTPDVIVVEHGRPVRLNFRREETAACSEMVLFPDFEKSARLPTGETVAVEFLPEKPGEYGFSCQMGMLRGKLIVE</sequence>
<proteinExistence type="predicted"/>
<gene>
    <name evidence="3" type="ORF">A2151_01030</name>
</gene>